<sequence>MDSDITHAMIRFGFGAGGTAPAATNARDWLHAQLKGPDPALADPSFANLPSGADALQARRTDAMQRKRILAAGQPLKGNFKPLSRAMFLGDAKAQLDWTIDTPSPFRERLVWFWANHFTTSIRQGGIEALVGPFIREAIRPHVTGNFTNMVLAAERHPAMLLYLANAFSVGPNSPAGLRFHRGLNENLGRECMELHTVSLRAGYTQTDVTNMAKLLTGWSVNPQNQPTGFMFRPFAHEPGPQTVLGRQFPPGEAGGIAALRFLATHPTTYQSLASKLAWHFCGDHPPQAAVDHLATVLTDTKGNLGAAAAALIDLPAAWQPLTKIKTPFDYTISLARAAGITNAPVGFHLGTLRKLGQPLWAAPLPNGWSDHGADWTGSDAVLARVDFGFTAAARAQSTTPMDVARSSLGPLLHPATATAIATAGSPREALAMLFAAPEFQRR</sequence>
<dbReference type="Proteomes" id="UP000186308">
    <property type="component" value="Unassembled WGS sequence"/>
</dbReference>
<name>A0A8G2CI96_ACIRU</name>
<evidence type="ECO:0000313" key="1">
    <source>
        <dbReference type="EMBL" id="SIQ21283.1"/>
    </source>
</evidence>
<gene>
    <name evidence="1" type="ORF">SAMN05421828_102223</name>
</gene>
<dbReference type="OrthoDB" id="9772295at2"/>
<keyword evidence="2" id="KW-1185">Reference proteome</keyword>
<accession>A0A8G2CI96</accession>
<reference evidence="1 2" key="1">
    <citation type="submission" date="2017-01" db="EMBL/GenBank/DDBJ databases">
        <authorList>
            <person name="Varghese N."/>
            <person name="Submissions S."/>
        </authorList>
    </citation>
    <scope>NUCLEOTIDE SEQUENCE [LARGE SCALE GENOMIC DNA]</scope>
    <source>
        <strain evidence="1 2">ATCC 35905</strain>
    </source>
</reference>
<dbReference type="RefSeq" id="WP_029312085.1">
    <property type="nucleotide sequence ID" value="NZ_FTNE01000002.1"/>
</dbReference>
<protein>
    <submittedName>
        <fullName evidence="1">Uncharacterized conserved protein, DUF1800 family</fullName>
    </submittedName>
</protein>
<organism evidence="1 2">
    <name type="scientific">Acidiphilium rubrum</name>
    <dbReference type="NCBI Taxonomy" id="526"/>
    <lineage>
        <taxon>Bacteria</taxon>
        <taxon>Pseudomonadati</taxon>
        <taxon>Pseudomonadota</taxon>
        <taxon>Alphaproteobacteria</taxon>
        <taxon>Acetobacterales</taxon>
        <taxon>Acidocellaceae</taxon>
        <taxon>Acidiphilium</taxon>
    </lineage>
</organism>
<evidence type="ECO:0000313" key="2">
    <source>
        <dbReference type="Proteomes" id="UP000186308"/>
    </source>
</evidence>
<proteinExistence type="predicted"/>
<dbReference type="AlphaFoldDB" id="A0A8G2CI96"/>
<comment type="caution">
    <text evidence="1">The sequence shown here is derived from an EMBL/GenBank/DDBJ whole genome shotgun (WGS) entry which is preliminary data.</text>
</comment>
<dbReference type="Pfam" id="PF08811">
    <property type="entry name" value="DUF1800"/>
    <property type="match status" value="1"/>
</dbReference>
<dbReference type="EMBL" id="FTNE01000002">
    <property type="protein sequence ID" value="SIQ21283.1"/>
    <property type="molecule type" value="Genomic_DNA"/>
</dbReference>
<dbReference type="InterPro" id="IPR014917">
    <property type="entry name" value="DUF1800"/>
</dbReference>